<name>A0A8S5NII2_9CAUD</name>
<sequence>MSGHREFESRPSHLLFNDCGVTASWSATAAKSAKADANSKKTARNSSSNARANTVHAGSAECPSTTTHRRTPQTTASTSTTSIPSPNDQTCNTTPQASAHHTHNATTCAATKTQPHQSAHSADNGSKQHRSNTIMDIDEPVKTACGQTLREATGTITLHISASLSADNVSYDLASVDADLPITVEVVNNNGTIMPKVDSVGFTRILTAGINAFTNAIKA</sequence>
<feature type="compositionally biased region" description="Polar residues" evidence="1">
    <location>
        <begin position="114"/>
        <end position="125"/>
    </location>
</feature>
<organism evidence="2">
    <name type="scientific">Siphoviridae sp. ctfdk3</name>
    <dbReference type="NCBI Taxonomy" id="2826416"/>
    <lineage>
        <taxon>Viruses</taxon>
        <taxon>Duplodnaviria</taxon>
        <taxon>Heunggongvirae</taxon>
        <taxon>Uroviricota</taxon>
        <taxon>Caudoviricetes</taxon>
    </lineage>
</organism>
<evidence type="ECO:0000256" key="1">
    <source>
        <dbReference type="SAM" id="MobiDB-lite"/>
    </source>
</evidence>
<feature type="compositionally biased region" description="Polar residues" evidence="1">
    <location>
        <begin position="87"/>
        <end position="96"/>
    </location>
</feature>
<feature type="compositionally biased region" description="Low complexity" evidence="1">
    <location>
        <begin position="104"/>
        <end position="113"/>
    </location>
</feature>
<accession>A0A8S5NII2</accession>
<feature type="compositionally biased region" description="Low complexity" evidence="1">
    <location>
        <begin position="72"/>
        <end position="86"/>
    </location>
</feature>
<evidence type="ECO:0000313" key="2">
    <source>
        <dbReference type="EMBL" id="DAD94621.1"/>
    </source>
</evidence>
<dbReference type="EMBL" id="BK015178">
    <property type="protein sequence ID" value="DAD94621.1"/>
    <property type="molecule type" value="Genomic_DNA"/>
</dbReference>
<proteinExistence type="predicted"/>
<protein>
    <submittedName>
        <fullName evidence="2">Uncharacterized protein</fullName>
    </submittedName>
</protein>
<feature type="region of interest" description="Disordered" evidence="1">
    <location>
        <begin position="31"/>
        <end position="132"/>
    </location>
</feature>
<reference evidence="2" key="1">
    <citation type="journal article" date="2021" name="Proc. Natl. Acad. Sci. U.S.A.">
        <title>A Catalog of Tens of Thousands of Viruses from Human Metagenomes Reveals Hidden Associations with Chronic Diseases.</title>
        <authorList>
            <person name="Tisza M.J."/>
            <person name="Buck C.B."/>
        </authorList>
    </citation>
    <scope>NUCLEOTIDE SEQUENCE</scope>
    <source>
        <strain evidence="2">Ctfdk3</strain>
    </source>
</reference>